<sequence length="129" mass="14750">MLKVVALLCVISVVVVHSKPGNTYTTKFDNVNIDDILKSDRLINSYFKCLMTGRGCTPDGAELRRVLPDALKSACSKCSQKQKEGSKKIIHFMIEKKRNLWDQVEKKFDPQGVYRKKYEAEIKKEKLAI</sequence>
<comment type="caution">
    <text evidence="2">The sequence shown here is derived from an EMBL/GenBank/DDBJ whole genome shotgun (WGS) entry which is preliminary data.</text>
</comment>
<dbReference type="InterPro" id="IPR036682">
    <property type="entry name" value="OS_D_A10/PebIII_sf"/>
</dbReference>
<evidence type="ECO:0000313" key="3">
    <source>
        <dbReference type="Proteomes" id="UP001431783"/>
    </source>
</evidence>
<reference evidence="2 3" key="1">
    <citation type="submission" date="2023-03" db="EMBL/GenBank/DDBJ databases">
        <title>Genome insight into feeding habits of ladybird beetles.</title>
        <authorList>
            <person name="Li H.-S."/>
            <person name="Huang Y.-H."/>
            <person name="Pang H."/>
        </authorList>
    </citation>
    <scope>NUCLEOTIDE SEQUENCE [LARGE SCALE GENOMIC DNA]</scope>
    <source>
        <strain evidence="2">SYSU_2023b</strain>
        <tissue evidence="2">Whole body</tissue>
    </source>
</reference>
<protein>
    <submittedName>
        <fullName evidence="2">Uncharacterized protein</fullName>
    </submittedName>
</protein>
<evidence type="ECO:0000256" key="1">
    <source>
        <dbReference type="SAM" id="SignalP"/>
    </source>
</evidence>
<dbReference type="InterPro" id="IPR005055">
    <property type="entry name" value="A10/PebIII"/>
</dbReference>
<dbReference type="AlphaFoldDB" id="A0AAW1UBI6"/>
<gene>
    <name evidence="2" type="ORF">WA026_018528</name>
</gene>
<organism evidence="2 3">
    <name type="scientific">Henosepilachna vigintioctopunctata</name>
    <dbReference type="NCBI Taxonomy" id="420089"/>
    <lineage>
        <taxon>Eukaryota</taxon>
        <taxon>Metazoa</taxon>
        <taxon>Ecdysozoa</taxon>
        <taxon>Arthropoda</taxon>
        <taxon>Hexapoda</taxon>
        <taxon>Insecta</taxon>
        <taxon>Pterygota</taxon>
        <taxon>Neoptera</taxon>
        <taxon>Endopterygota</taxon>
        <taxon>Coleoptera</taxon>
        <taxon>Polyphaga</taxon>
        <taxon>Cucujiformia</taxon>
        <taxon>Coccinelloidea</taxon>
        <taxon>Coccinellidae</taxon>
        <taxon>Epilachninae</taxon>
        <taxon>Epilachnini</taxon>
        <taxon>Henosepilachna</taxon>
    </lineage>
</organism>
<keyword evidence="1" id="KW-0732">Signal</keyword>
<dbReference type="PANTHER" id="PTHR11257">
    <property type="entry name" value="CHEMOSENSORY PROTEIN-RELATED"/>
    <property type="match status" value="1"/>
</dbReference>
<feature type="signal peptide" evidence="1">
    <location>
        <begin position="1"/>
        <end position="18"/>
    </location>
</feature>
<dbReference type="PANTHER" id="PTHR11257:SF12">
    <property type="entry name" value="EJACULATORY BULB-SPECIFIC PROTEIN 3-RELATED"/>
    <property type="match status" value="1"/>
</dbReference>
<dbReference type="Gene3D" id="1.10.2080.10">
    <property type="entry name" value="Insect odorant-binding protein A10/Ejaculatory bulb-specific protein 3"/>
    <property type="match status" value="1"/>
</dbReference>
<keyword evidence="3" id="KW-1185">Reference proteome</keyword>
<dbReference type="EMBL" id="JARQZJ010000042">
    <property type="protein sequence ID" value="KAK9877415.1"/>
    <property type="molecule type" value="Genomic_DNA"/>
</dbReference>
<proteinExistence type="predicted"/>
<feature type="chain" id="PRO_5043407827" evidence="1">
    <location>
        <begin position="19"/>
        <end position="129"/>
    </location>
</feature>
<dbReference type="Pfam" id="PF03392">
    <property type="entry name" value="OS-D"/>
    <property type="match status" value="1"/>
</dbReference>
<evidence type="ECO:0000313" key="2">
    <source>
        <dbReference type="EMBL" id="KAK9877415.1"/>
    </source>
</evidence>
<accession>A0AAW1UBI6</accession>
<dbReference type="Proteomes" id="UP001431783">
    <property type="component" value="Unassembled WGS sequence"/>
</dbReference>
<name>A0AAW1UBI6_9CUCU</name>
<dbReference type="SUPFAM" id="SSF100910">
    <property type="entry name" value="Chemosensory protein Csp2"/>
    <property type="match status" value="1"/>
</dbReference>